<evidence type="ECO:0000256" key="6">
    <source>
        <dbReference type="ARBA" id="ARBA00022691"/>
    </source>
</evidence>
<dbReference type="Proteomes" id="UP000483379">
    <property type="component" value="Unassembled WGS sequence"/>
</dbReference>
<comment type="caution">
    <text evidence="10">The sequence shown here is derived from an EMBL/GenBank/DDBJ whole genome shotgun (WGS) entry which is preliminary data.</text>
</comment>
<evidence type="ECO:0000256" key="1">
    <source>
        <dbReference type="ARBA" id="ARBA00000852"/>
    </source>
</evidence>
<reference evidence="10 11" key="1">
    <citation type="submission" date="2020-02" db="EMBL/GenBank/DDBJ databases">
        <title>Genome sequences of Thiorhodococcus mannitoliphagus and Thiorhodococcus minor, purple sulfur photosynthetic bacteria in the gammaproteobacterial family, Chromatiaceae.</title>
        <authorList>
            <person name="Aviles F.A."/>
            <person name="Meyer T.E."/>
            <person name="Kyndt J.A."/>
        </authorList>
    </citation>
    <scope>NUCLEOTIDE SEQUENCE [LARGE SCALE GENOMIC DNA]</scope>
    <source>
        <strain evidence="10 11">DSM 11518</strain>
    </source>
</reference>
<dbReference type="InterPro" id="IPR013216">
    <property type="entry name" value="Methyltransf_11"/>
</dbReference>
<keyword evidence="6 8" id="KW-0949">S-adenosyl-L-methionine</keyword>
<evidence type="ECO:0000256" key="7">
    <source>
        <dbReference type="ARBA" id="ARBA00022756"/>
    </source>
</evidence>
<feature type="domain" description="Methyltransferase type 11" evidence="9">
    <location>
        <begin position="77"/>
        <end position="173"/>
    </location>
</feature>
<comment type="catalytic activity">
    <reaction evidence="1 8">
        <text>malonyl-[ACP] + S-adenosyl-L-methionine = malonyl-[ACP] methyl ester + S-adenosyl-L-homocysteine</text>
        <dbReference type="Rhea" id="RHEA:17105"/>
        <dbReference type="Rhea" id="RHEA-COMP:9623"/>
        <dbReference type="Rhea" id="RHEA-COMP:9954"/>
        <dbReference type="ChEBI" id="CHEBI:57856"/>
        <dbReference type="ChEBI" id="CHEBI:59789"/>
        <dbReference type="ChEBI" id="CHEBI:78449"/>
        <dbReference type="ChEBI" id="CHEBI:78845"/>
        <dbReference type="EC" id="2.1.1.197"/>
    </reaction>
</comment>
<comment type="pathway">
    <text evidence="2 8">Cofactor biosynthesis; biotin biosynthesis.</text>
</comment>
<comment type="similarity">
    <text evidence="8">Belongs to the methyltransferase superfamily.</text>
</comment>
<gene>
    <name evidence="8 10" type="primary">bioC</name>
    <name evidence="10" type="ORF">G3446_03015</name>
</gene>
<protein>
    <recommendedName>
        <fullName evidence="3 8">Malonyl-[acyl-carrier protein] O-methyltransferase</fullName>
        <shortName evidence="8">Malonyl-ACP O-methyltransferase</shortName>
        <ecNumber evidence="3 8">2.1.1.197</ecNumber>
    </recommendedName>
    <alternativeName>
        <fullName evidence="8">Biotin synthesis protein BioC</fullName>
    </alternativeName>
</protein>
<keyword evidence="4 8" id="KW-0489">Methyltransferase</keyword>
<proteinExistence type="inferred from homology"/>
<dbReference type="InterPro" id="IPR029063">
    <property type="entry name" value="SAM-dependent_MTases_sf"/>
</dbReference>
<evidence type="ECO:0000313" key="11">
    <source>
        <dbReference type="Proteomes" id="UP000483379"/>
    </source>
</evidence>
<dbReference type="EC" id="2.1.1.197" evidence="3 8"/>
<dbReference type="PANTHER" id="PTHR13090">
    <property type="entry name" value="ARGININE-HYDROXYLASE NDUFAF5, MITOCHONDRIAL"/>
    <property type="match status" value="1"/>
</dbReference>
<dbReference type="EMBL" id="JAAIJQ010000005">
    <property type="protein sequence ID" value="NEV60876.1"/>
    <property type="molecule type" value="Genomic_DNA"/>
</dbReference>
<dbReference type="GO" id="GO:0032259">
    <property type="term" value="P:methylation"/>
    <property type="evidence" value="ECO:0007669"/>
    <property type="project" value="UniProtKB-KW"/>
</dbReference>
<dbReference type="UniPathway" id="UPA00078"/>
<dbReference type="GO" id="GO:0009102">
    <property type="term" value="P:biotin biosynthetic process"/>
    <property type="evidence" value="ECO:0007669"/>
    <property type="project" value="UniProtKB-UniRule"/>
</dbReference>
<dbReference type="Gene3D" id="3.40.50.150">
    <property type="entry name" value="Vaccinia Virus protein VP39"/>
    <property type="match status" value="1"/>
</dbReference>
<accession>A0A6M0JTL2</accession>
<keyword evidence="5 8" id="KW-0808">Transferase</keyword>
<dbReference type="GO" id="GO:0008757">
    <property type="term" value="F:S-adenosylmethionine-dependent methyltransferase activity"/>
    <property type="evidence" value="ECO:0007669"/>
    <property type="project" value="InterPro"/>
</dbReference>
<dbReference type="Pfam" id="PF08241">
    <property type="entry name" value="Methyltransf_11"/>
    <property type="match status" value="1"/>
</dbReference>
<comment type="function">
    <text evidence="8">Converts the free carboxyl group of a malonyl-thioester to its methyl ester by transfer of a methyl group from S-adenosyl-L-methionine (SAM). It allows to synthesize pimeloyl-ACP via the fatty acid synthetic pathway.</text>
</comment>
<dbReference type="AlphaFoldDB" id="A0A6M0JTL2"/>
<evidence type="ECO:0000256" key="5">
    <source>
        <dbReference type="ARBA" id="ARBA00022679"/>
    </source>
</evidence>
<organism evidence="10 11">
    <name type="scientific">Thiorhodococcus minor</name>
    <dbReference type="NCBI Taxonomy" id="57489"/>
    <lineage>
        <taxon>Bacteria</taxon>
        <taxon>Pseudomonadati</taxon>
        <taxon>Pseudomonadota</taxon>
        <taxon>Gammaproteobacteria</taxon>
        <taxon>Chromatiales</taxon>
        <taxon>Chromatiaceae</taxon>
        <taxon>Thiorhodococcus</taxon>
    </lineage>
</organism>
<dbReference type="GO" id="GO:0102130">
    <property type="term" value="F:malonyl-CoA methyltransferase activity"/>
    <property type="evidence" value="ECO:0007669"/>
    <property type="project" value="UniProtKB-EC"/>
</dbReference>
<dbReference type="CDD" id="cd02440">
    <property type="entry name" value="AdoMet_MTases"/>
    <property type="match status" value="1"/>
</dbReference>
<evidence type="ECO:0000256" key="4">
    <source>
        <dbReference type="ARBA" id="ARBA00022603"/>
    </source>
</evidence>
<dbReference type="PANTHER" id="PTHR13090:SF1">
    <property type="entry name" value="ARGININE-HYDROXYLASE NDUFAF5, MITOCHONDRIAL"/>
    <property type="match status" value="1"/>
</dbReference>
<dbReference type="NCBIfam" id="TIGR02072">
    <property type="entry name" value="BioC"/>
    <property type="match status" value="1"/>
</dbReference>
<name>A0A6M0JTL2_9GAMM</name>
<evidence type="ECO:0000256" key="2">
    <source>
        <dbReference type="ARBA" id="ARBA00004746"/>
    </source>
</evidence>
<keyword evidence="7 8" id="KW-0093">Biotin biosynthesis</keyword>
<dbReference type="GO" id="GO:0010340">
    <property type="term" value="F:carboxyl-O-methyltransferase activity"/>
    <property type="evidence" value="ECO:0007669"/>
    <property type="project" value="UniProtKB-UniRule"/>
</dbReference>
<dbReference type="HAMAP" id="MF_00835">
    <property type="entry name" value="BioC"/>
    <property type="match status" value="1"/>
</dbReference>
<dbReference type="SUPFAM" id="SSF53335">
    <property type="entry name" value="S-adenosyl-L-methionine-dependent methyltransferases"/>
    <property type="match status" value="1"/>
</dbReference>
<dbReference type="InterPro" id="IPR050602">
    <property type="entry name" value="Malonyl-ACP_OMT"/>
</dbReference>
<evidence type="ECO:0000259" key="9">
    <source>
        <dbReference type="Pfam" id="PF08241"/>
    </source>
</evidence>
<dbReference type="RefSeq" id="WP_164450917.1">
    <property type="nucleotide sequence ID" value="NZ_JAAIJQ010000005.1"/>
</dbReference>
<evidence type="ECO:0000256" key="8">
    <source>
        <dbReference type="HAMAP-Rule" id="MF_00835"/>
    </source>
</evidence>
<sequence length="314" mass="35286">MSETKTLDPSQAVRLQTYLNATSESPEPVSPIDKRRARRSFERAAQTYDSVAVLQREIADRMLERLDYVRLRPERILDIGTGTGYAIDWLTRRYPKARVVALDFAHGMLGQARRRGSWMRRPLCVCADAEQLPLADASVDLIVSNATFQWCNDLERTFRDCLRILRPGGLFMFTTFGPDTLRELRAAWSQVDAHSHVSPFLDMHDIGDTLARVRFADTVMDAERLTLTYDRVQDLMRDLKVLGAHNATSQRPRALTGRARIRALEAAYEAHRSDGRLPASYEVVYGHAWAPVQTETAEGVAIPVSALGGRKGGS</sequence>
<evidence type="ECO:0000313" key="10">
    <source>
        <dbReference type="EMBL" id="NEV60876.1"/>
    </source>
</evidence>
<dbReference type="InterPro" id="IPR011814">
    <property type="entry name" value="BioC"/>
</dbReference>
<keyword evidence="11" id="KW-1185">Reference proteome</keyword>
<evidence type="ECO:0000256" key="3">
    <source>
        <dbReference type="ARBA" id="ARBA00012327"/>
    </source>
</evidence>